<evidence type="ECO:0000313" key="1">
    <source>
        <dbReference type="EMBL" id="MFD1049002.1"/>
    </source>
</evidence>
<reference evidence="2" key="1">
    <citation type="journal article" date="2019" name="Int. J. Syst. Evol. Microbiol.">
        <title>The Global Catalogue of Microorganisms (GCM) 10K type strain sequencing project: providing services to taxonomists for standard genome sequencing and annotation.</title>
        <authorList>
            <consortium name="The Broad Institute Genomics Platform"/>
            <consortium name="The Broad Institute Genome Sequencing Center for Infectious Disease"/>
            <person name="Wu L."/>
            <person name="Ma J."/>
        </authorList>
    </citation>
    <scope>NUCLEOTIDE SEQUENCE [LARGE SCALE GENOMIC DNA]</scope>
    <source>
        <strain evidence="2">JCM 31486</strain>
    </source>
</reference>
<dbReference type="Proteomes" id="UP001597045">
    <property type="component" value="Unassembled WGS sequence"/>
</dbReference>
<sequence>MRWGAQRADDGQLALPGLVRTVRTPEFADVVFHEVHAKSTFGAVILDLSALKPGEKMTITADSFCGKIAVYVPEDAVVIDDGTVTLGKRKVFGTADGSGGPVVRIAGNVTLGNIKVFRNGLGQWW</sequence>
<accession>A0ABW3MFW0</accession>
<protein>
    <recommendedName>
        <fullName evidence="3">Cell wall-active antibiotics response LiaF-like C-terminal domain-containing protein</fullName>
    </recommendedName>
</protein>
<name>A0ABW3MFW0_9PSEU</name>
<evidence type="ECO:0000313" key="2">
    <source>
        <dbReference type="Proteomes" id="UP001597045"/>
    </source>
</evidence>
<gene>
    <name evidence="1" type="ORF">ACFQ1S_27435</name>
</gene>
<organism evidence="1 2">
    <name type="scientific">Kibdelosporangium lantanae</name>
    <dbReference type="NCBI Taxonomy" id="1497396"/>
    <lineage>
        <taxon>Bacteria</taxon>
        <taxon>Bacillati</taxon>
        <taxon>Actinomycetota</taxon>
        <taxon>Actinomycetes</taxon>
        <taxon>Pseudonocardiales</taxon>
        <taxon>Pseudonocardiaceae</taxon>
        <taxon>Kibdelosporangium</taxon>
    </lineage>
</organism>
<proteinExistence type="predicted"/>
<keyword evidence="2" id="KW-1185">Reference proteome</keyword>
<evidence type="ECO:0008006" key="3">
    <source>
        <dbReference type="Google" id="ProtNLM"/>
    </source>
</evidence>
<comment type="caution">
    <text evidence="1">The sequence shown here is derived from an EMBL/GenBank/DDBJ whole genome shotgun (WGS) entry which is preliminary data.</text>
</comment>
<dbReference type="EMBL" id="JBHTIS010001918">
    <property type="protein sequence ID" value="MFD1049002.1"/>
    <property type="molecule type" value="Genomic_DNA"/>
</dbReference>